<evidence type="ECO:0000256" key="3">
    <source>
        <dbReference type="ARBA" id="ARBA00022989"/>
    </source>
</evidence>
<dbReference type="Pfam" id="PF00902">
    <property type="entry name" value="TatC"/>
    <property type="match status" value="1"/>
</dbReference>
<reference evidence="6" key="1">
    <citation type="submission" date="2017-07" db="EMBL/GenBank/DDBJ databases">
        <title>Mitochondrial of Lympha mucosa.</title>
        <authorList>
            <person name="Wolf D.I."/>
            <person name="Vis M.L."/>
            <person name="Evans J.R."/>
        </authorList>
    </citation>
    <scope>NUCLEOTIDE SEQUENCE</scope>
</reference>
<dbReference type="RefSeq" id="YP_009441364.1">
    <property type="nucleotide sequence ID" value="NC_036231.1"/>
</dbReference>
<keyword evidence="3 5" id="KW-1133">Transmembrane helix</keyword>
<protein>
    <submittedName>
        <fullName evidence="6">Sec-independent protein translocase component TatC</fullName>
    </submittedName>
</protein>
<feature type="transmembrane region" description="Helical" evidence="5">
    <location>
        <begin position="20"/>
        <end position="45"/>
    </location>
</feature>
<feature type="transmembrane region" description="Helical" evidence="5">
    <location>
        <begin position="166"/>
        <end position="187"/>
    </location>
</feature>
<evidence type="ECO:0000256" key="2">
    <source>
        <dbReference type="ARBA" id="ARBA00022692"/>
    </source>
</evidence>
<evidence type="ECO:0000256" key="5">
    <source>
        <dbReference type="SAM" id="Phobius"/>
    </source>
</evidence>
<keyword evidence="2 5" id="KW-0812">Transmembrane</keyword>
<geneLocation type="mitochondrion" evidence="6"/>
<name>A0A2D1BK77_9FLOR</name>
<keyword evidence="6" id="KW-0496">Mitochondrion</keyword>
<dbReference type="AlphaFoldDB" id="A0A2D1BK77"/>
<accession>A0A2D1BK77</accession>
<evidence type="ECO:0000256" key="1">
    <source>
        <dbReference type="ARBA" id="ARBA00004141"/>
    </source>
</evidence>
<dbReference type="EMBL" id="MF488959">
    <property type="protein sequence ID" value="ATN23373.1"/>
    <property type="molecule type" value="Genomic_DNA"/>
</dbReference>
<evidence type="ECO:0000256" key="4">
    <source>
        <dbReference type="ARBA" id="ARBA00023136"/>
    </source>
</evidence>
<feature type="transmembrane region" description="Helical" evidence="5">
    <location>
        <begin position="108"/>
        <end position="129"/>
    </location>
</feature>
<sequence length="257" mass="31345">MFNMTMVYPVTVYFKEIIWRLFYCLLSSFIVFFIAFYHIELLFLFEIYPFIKFTHKKFIATHVTELFNSVIQTCFFVIYISEFPFIAYHIITFISTGWFVYQIIILRFYIILLTLLTLLTFLFTNTYLLPQIFDFFTQWETLQNATLLHLEIDARIHLYLIWINHMYSFINFLFSFFLTSLLLLILFTSPYYFYLYLKYYKKQTVLIIIFLFMVIFPPDFWIQLIIIIFSILFLEITFFISCLRLNQLMQISDSSIG</sequence>
<proteinExistence type="predicted"/>
<feature type="transmembrane region" description="Helical" evidence="5">
    <location>
        <begin position="222"/>
        <end position="243"/>
    </location>
</feature>
<dbReference type="InterPro" id="IPR002033">
    <property type="entry name" value="TatC"/>
</dbReference>
<keyword evidence="4 5" id="KW-0472">Membrane</keyword>
<dbReference type="GeneID" id="34927500"/>
<gene>
    <name evidence="6" type="primary">tatC</name>
</gene>
<feature type="transmembrane region" description="Helical" evidence="5">
    <location>
        <begin position="57"/>
        <end position="79"/>
    </location>
</feature>
<comment type="subcellular location">
    <subcellularLocation>
        <location evidence="1">Membrane</location>
        <topology evidence="1">Multi-pass membrane protein</topology>
    </subcellularLocation>
</comment>
<evidence type="ECO:0000313" key="6">
    <source>
        <dbReference type="EMBL" id="ATN23373.1"/>
    </source>
</evidence>
<dbReference type="GO" id="GO:0016020">
    <property type="term" value="C:membrane"/>
    <property type="evidence" value="ECO:0007669"/>
    <property type="project" value="UniProtKB-SubCell"/>
</dbReference>
<organism evidence="6">
    <name type="scientific">Lympha mucosa</name>
    <dbReference type="NCBI Taxonomy" id="2045360"/>
    <lineage>
        <taxon>Eukaryota</taxon>
        <taxon>Rhodophyta</taxon>
        <taxon>Florideophyceae</taxon>
        <taxon>Nemaliophycidae</taxon>
        <taxon>Batrachospermales</taxon>
        <taxon>Batrachospermaceae</taxon>
        <taxon>Lympha</taxon>
    </lineage>
</organism>
<feature type="transmembrane region" description="Helical" evidence="5">
    <location>
        <begin position="85"/>
        <end position="101"/>
    </location>
</feature>